<dbReference type="AlphaFoldDB" id="A0A8T1W0C6"/>
<evidence type="ECO:0000256" key="2">
    <source>
        <dbReference type="ARBA" id="ARBA00005245"/>
    </source>
</evidence>
<dbReference type="GO" id="GO:0006465">
    <property type="term" value="P:signal peptide processing"/>
    <property type="evidence" value="ECO:0007669"/>
    <property type="project" value="InterPro"/>
</dbReference>
<evidence type="ECO:0000256" key="6">
    <source>
        <dbReference type="ARBA" id="ARBA00022989"/>
    </source>
</evidence>
<dbReference type="InterPro" id="IPR009542">
    <property type="entry name" value="Spc1/SPCS1"/>
</dbReference>
<dbReference type="PANTHER" id="PTHR13202:SF0">
    <property type="entry name" value="SIGNAL PEPTIDASE COMPLEX SUBUNIT 1"/>
    <property type="match status" value="1"/>
</dbReference>
<dbReference type="EMBL" id="JAGDFM010000111">
    <property type="protein sequence ID" value="KAG7385968.1"/>
    <property type="molecule type" value="Genomic_DNA"/>
</dbReference>
<dbReference type="GO" id="GO:0045047">
    <property type="term" value="P:protein targeting to ER"/>
    <property type="evidence" value="ECO:0007669"/>
    <property type="project" value="TreeGrafter"/>
</dbReference>
<evidence type="ECO:0000313" key="10">
    <source>
        <dbReference type="EMBL" id="KAG7385968.1"/>
    </source>
</evidence>
<gene>
    <name evidence="10" type="ORF">PHYPSEUDO_000930</name>
</gene>
<evidence type="ECO:0000256" key="8">
    <source>
        <dbReference type="ARBA" id="ARBA00045204"/>
    </source>
</evidence>
<keyword evidence="11" id="KW-1185">Reference proteome</keyword>
<keyword evidence="7 9" id="KW-0472">Membrane</keyword>
<proteinExistence type="inferred from homology"/>
<comment type="function">
    <text evidence="8">Component of the signal peptidase complex (SPC) which catalyzes the cleavage of N-terminal signal sequences from nascent proteins as they are translocated into the lumen of the endoplasmic reticulum. Dispensable for SPC enzymatic activity.</text>
</comment>
<comment type="similarity">
    <text evidence="2">Belongs to the SPCS1 family.</text>
</comment>
<sequence length="88" mass="10081">MVDYKGQARSETLLVVCFLVICTPAWIYGYFQQDFTYPFQAWIAATVLSALVPSICSMGHLVLPNWPIYNRNPIKWLPSAMYVMKKSS</sequence>
<dbReference type="GO" id="GO:0005787">
    <property type="term" value="C:signal peptidase complex"/>
    <property type="evidence" value="ECO:0007669"/>
    <property type="project" value="InterPro"/>
</dbReference>
<organism evidence="10 11">
    <name type="scientific">Phytophthora pseudosyringae</name>
    <dbReference type="NCBI Taxonomy" id="221518"/>
    <lineage>
        <taxon>Eukaryota</taxon>
        <taxon>Sar</taxon>
        <taxon>Stramenopiles</taxon>
        <taxon>Oomycota</taxon>
        <taxon>Peronosporomycetes</taxon>
        <taxon>Peronosporales</taxon>
        <taxon>Peronosporaceae</taxon>
        <taxon>Phytophthora</taxon>
    </lineage>
</organism>
<protein>
    <recommendedName>
        <fullName evidence="3">Signal peptidase complex subunit 1</fullName>
    </recommendedName>
</protein>
<name>A0A8T1W0C6_9STRA</name>
<keyword evidence="5" id="KW-0256">Endoplasmic reticulum</keyword>
<dbReference type="Pfam" id="PF06645">
    <property type="entry name" value="SPC12"/>
    <property type="match status" value="1"/>
</dbReference>
<evidence type="ECO:0000313" key="11">
    <source>
        <dbReference type="Proteomes" id="UP000694044"/>
    </source>
</evidence>
<comment type="subcellular location">
    <subcellularLocation>
        <location evidence="1">Endoplasmic reticulum membrane</location>
        <topology evidence="1">Multi-pass membrane protein</topology>
    </subcellularLocation>
</comment>
<dbReference type="PANTHER" id="PTHR13202">
    <property type="entry name" value="MICROSOMAL SIGNAL PEPTIDASE 12 KDA SUBUNIT"/>
    <property type="match status" value="1"/>
</dbReference>
<feature type="transmembrane region" description="Helical" evidence="9">
    <location>
        <begin position="43"/>
        <end position="63"/>
    </location>
</feature>
<evidence type="ECO:0000256" key="9">
    <source>
        <dbReference type="SAM" id="Phobius"/>
    </source>
</evidence>
<comment type="caution">
    <text evidence="10">The sequence shown here is derived from an EMBL/GenBank/DDBJ whole genome shotgun (WGS) entry which is preliminary data.</text>
</comment>
<evidence type="ECO:0000256" key="1">
    <source>
        <dbReference type="ARBA" id="ARBA00004477"/>
    </source>
</evidence>
<reference evidence="10" key="1">
    <citation type="submission" date="2021-02" db="EMBL/GenBank/DDBJ databases">
        <authorList>
            <person name="Palmer J.M."/>
        </authorList>
    </citation>
    <scope>NUCLEOTIDE SEQUENCE</scope>
    <source>
        <strain evidence="10">SCRP734</strain>
    </source>
</reference>
<feature type="transmembrane region" description="Helical" evidence="9">
    <location>
        <begin position="12"/>
        <end position="31"/>
    </location>
</feature>
<dbReference type="OrthoDB" id="263893at2759"/>
<evidence type="ECO:0000256" key="7">
    <source>
        <dbReference type="ARBA" id="ARBA00023136"/>
    </source>
</evidence>
<evidence type="ECO:0000256" key="4">
    <source>
        <dbReference type="ARBA" id="ARBA00022692"/>
    </source>
</evidence>
<accession>A0A8T1W0C6</accession>
<dbReference type="Proteomes" id="UP000694044">
    <property type="component" value="Unassembled WGS sequence"/>
</dbReference>
<evidence type="ECO:0000256" key="5">
    <source>
        <dbReference type="ARBA" id="ARBA00022824"/>
    </source>
</evidence>
<evidence type="ECO:0000256" key="3">
    <source>
        <dbReference type="ARBA" id="ARBA00017059"/>
    </source>
</evidence>
<keyword evidence="4 9" id="KW-0812">Transmembrane</keyword>
<keyword evidence="6 9" id="KW-1133">Transmembrane helix</keyword>